<sequence length="632" mass="70576">MRQKVISLFLIMMDMVIVAAAPFIALFLRFEGAVEQNYYSLFLSFLPGIILLRLLTFYAFGLYHRLWRYASISELLAIISAVSISSLFITIYMYATGANIPRSIPFLNWIIVILLIGGSRLCIRVLHFIRTNNNRQDTRTLIVGAGDAGAMIAREIGQRYYDTKKLVGFIDDDTYKVKRSLFGATVLGNRQDIECIVNKYQVNEIIIAIPSLKGAELRAIVQVCKLTGCKVKTVPGIYELIDGKVTLQQLRDVDLEDLLRREPVNLDLDQIASYIRGKRVLVTGAGGSIGSELCRQLTKLEPSQLILLGKGENSIYEIDRELREKHGNLKLEPIIADVRDASRINQLFDRFRPQVVFHAAAHKHVPLMEAQPEEAVRNNVFGTKNVAEAACRTDTEMFIMISTDKAVNPTSVMGATKRVAELIVQSMNGKGRTRFSAVRFGNVLGSRGSVIPLFRRQIAKGGPITITHPEMKRYFMTIPEATQLVLQAGSMAQGGEVFVLDMGEPVKIVDMARDLIELSGLVPGKDVEIKYTGLRPGEKLFEELLTAEEGTSSTRHEKIYVANLKLVNEKRLQEALTVLQTGVHTGDKVVHIIEEIVPSYRLTRANVSREISRQKECNISFSAVECLTVTEG</sequence>
<evidence type="ECO:0000259" key="3">
    <source>
        <dbReference type="Pfam" id="PF02719"/>
    </source>
</evidence>
<keyword evidence="2" id="KW-1133">Transmembrane helix</keyword>
<dbReference type="Gene3D" id="3.40.50.720">
    <property type="entry name" value="NAD(P)-binding Rossmann-like Domain"/>
    <property type="match status" value="2"/>
</dbReference>
<dbReference type="GO" id="GO:0016829">
    <property type="term" value="F:lyase activity"/>
    <property type="evidence" value="ECO:0007669"/>
    <property type="project" value="UniProtKB-KW"/>
</dbReference>
<reference evidence="4" key="1">
    <citation type="submission" date="2024-05" db="EMBL/GenBank/DDBJ databases">
        <title>Isolation and characterization of Sporomusa carbonis sp. nov., a carboxydotrophic hydrogenogen in the genus of Sporomusa isolated from a charcoal burning pile.</title>
        <authorList>
            <person name="Boeer T."/>
            <person name="Rosenbaum F."/>
            <person name="Eysell L."/>
            <person name="Mueller V."/>
            <person name="Daniel R."/>
            <person name="Poehlein A."/>
        </authorList>
    </citation>
    <scope>NUCLEOTIDE SEQUENCE [LARGE SCALE GENOMIC DNA]</scope>
    <source>
        <strain evidence="4">DSM 10669</strain>
    </source>
</reference>
<evidence type="ECO:0000313" key="5">
    <source>
        <dbReference type="Proteomes" id="UP000216752"/>
    </source>
</evidence>
<dbReference type="Proteomes" id="UP000216752">
    <property type="component" value="Chromosome"/>
</dbReference>
<name>A0ABZ3IRQ1_9FIRM</name>
<dbReference type="Pfam" id="PF02719">
    <property type="entry name" value="Polysacc_synt_2"/>
    <property type="match status" value="1"/>
</dbReference>
<feature type="transmembrane region" description="Helical" evidence="2">
    <location>
        <begin position="75"/>
        <end position="94"/>
    </location>
</feature>
<dbReference type="InterPro" id="IPR029063">
    <property type="entry name" value="SAM-dependent_MTases_sf"/>
</dbReference>
<feature type="transmembrane region" description="Helical" evidence="2">
    <location>
        <begin position="40"/>
        <end position="63"/>
    </location>
</feature>
<keyword evidence="5" id="KW-1185">Reference proteome</keyword>
<dbReference type="InterPro" id="IPR036291">
    <property type="entry name" value="NAD(P)-bd_dom_sf"/>
</dbReference>
<dbReference type="EC" id="4.2.1.135" evidence="4"/>
<dbReference type="InterPro" id="IPR051203">
    <property type="entry name" value="Polysaccharide_Synthase-Rel"/>
</dbReference>
<dbReference type="PANTHER" id="PTHR43318:SF1">
    <property type="entry name" value="POLYSACCHARIDE BIOSYNTHESIS PROTEIN EPSC-RELATED"/>
    <property type="match status" value="1"/>
</dbReference>
<protein>
    <submittedName>
        <fullName evidence="4">UDP-N-acetyl-alpha-D-glucosamine C6 dehydratase</fullName>
        <ecNumber evidence="4">4.2.1.135</ecNumber>
    </submittedName>
</protein>
<dbReference type="SUPFAM" id="SSF51735">
    <property type="entry name" value="NAD(P)-binding Rossmann-fold domains"/>
    <property type="match status" value="1"/>
</dbReference>
<dbReference type="CDD" id="cd05237">
    <property type="entry name" value="UDP_invert_4-6DH_SDR_e"/>
    <property type="match status" value="1"/>
</dbReference>
<dbReference type="RefSeq" id="WP_094603875.1">
    <property type="nucleotide sequence ID" value="NZ_CP155573.1"/>
</dbReference>
<feature type="transmembrane region" description="Helical" evidence="2">
    <location>
        <begin position="7"/>
        <end position="28"/>
    </location>
</feature>
<evidence type="ECO:0000313" key="4">
    <source>
        <dbReference type="EMBL" id="XFO68068.1"/>
    </source>
</evidence>
<organism evidence="4 5">
    <name type="scientific">Sporomusa silvacetica DSM 10669</name>
    <dbReference type="NCBI Taxonomy" id="1123289"/>
    <lineage>
        <taxon>Bacteria</taxon>
        <taxon>Bacillati</taxon>
        <taxon>Bacillota</taxon>
        <taxon>Negativicutes</taxon>
        <taxon>Selenomonadales</taxon>
        <taxon>Sporomusaceae</taxon>
        <taxon>Sporomusa</taxon>
    </lineage>
</organism>
<feature type="transmembrane region" description="Helical" evidence="2">
    <location>
        <begin position="106"/>
        <end position="126"/>
    </location>
</feature>
<evidence type="ECO:0000256" key="1">
    <source>
        <dbReference type="ARBA" id="ARBA00007430"/>
    </source>
</evidence>
<dbReference type="Pfam" id="PF13727">
    <property type="entry name" value="CoA_binding_3"/>
    <property type="match status" value="1"/>
</dbReference>
<evidence type="ECO:0000256" key="2">
    <source>
        <dbReference type="SAM" id="Phobius"/>
    </source>
</evidence>
<keyword evidence="4" id="KW-0456">Lyase</keyword>
<accession>A0ABZ3IRQ1</accession>
<feature type="domain" description="Polysaccharide biosynthesis protein CapD-like" evidence="3">
    <location>
        <begin position="280"/>
        <end position="562"/>
    </location>
</feature>
<dbReference type="EMBL" id="CP155573">
    <property type="protein sequence ID" value="XFO68068.1"/>
    <property type="molecule type" value="Genomic_DNA"/>
</dbReference>
<dbReference type="PANTHER" id="PTHR43318">
    <property type="entry name" value="UDP-N-ACETYLGLUCOSAMINE 4,6-DEHYDRATASE"/>
    <property type="match status" value="1"/>
</dbReference>
<gene>
    <name evidence="4" type="primary">pglF_2</name>
    <name evidence="4" type="ORF">SPSIL_042880</name>
</gene>
<dbReference type="SUPFAM" id="SSF53335">
    <property type="entry name" value="S-adenosyl-L-methionine-dependent methyltransferases"/>
    <property type="match status" value="1"/>
</dbReference>
<keyword evidence="2" id="KW-0812">Transmembrane</keyword>
<keyword evidence="2" id="KW-0472">Membrane</keyword>
<dbReference type="InterPro" id="IPR003869">
    <property type="entry name" value="Polysac_CapD-like"/>
</dbReference>
<comment type="similarity">
    <text evidence="1">Belongs to the polysaccharide synthase family.</text>
</comment>
<proteinExistence type="inferred from homology"/>